<sequence length="712" mass="79716">MWRVPINFVTLHYAYILFVGLLGLAVLYPERNMAAVDAYFFGASASTESGLNTVDVKELKTYQQLYIYLIPIFTNLGFINIIVVAVRLIWFNKHLKRVAPALLSARRRGSTSEGDSCRDLETGHHAQRTGSEAANASGHAAVSVKGGNDTLPVRHLEPASLDLRNQDVNIAANTRRGSRSKLDDDTKDAEKPQTRIAFDPSAEKHAHPRSDPTLYIPNPRERDRGHPLVELKREFPNSRNDLTIDEASGPDPGPNTSAGDQGIRRRRLDGLRMNETKSMERVATVASSMFIIGSDPSRLQRRASTLSQQRQLPALNDMPFLSRQVTVGRNSQFYNLTSRDREELGGIEYRSLKLLLKIVTAYFFGIHLFGAICLVGWIHFADTKYKEYLQKCGQDMNWWAFYSAQSMVDNLGFTLTPDSMISFRDAGWPMFIMSFLAFAGNTLYPVFLRLAIWITSKLAPRDSSLQEPLAFLLTHPRRCYTLLFPSGTTWALFGIIFALNFVDTLLIVVLDLDNSAVADLPLGPRILAAVFQAASARHTGMATFNLAEVNPAVQFSLLVMMYIAVFPIAISIRASNTYEEKSLGIYEHEGSLDERRGTAYLLSHMQNQLSFDMWYIFLGIFCICIAESDRVMDRNEPAFAVFPIFFEVVSAYGNVGLSLGYPAVATSLSGQFSPFSKVVICAMMIRGRHRGLPYRLDRAIILPNEHSVDETV</sequence>
<dbReference type="GO" id="GO:1990573">
    <property type="term" value="P:potassium ion import across plasma membrane"/>
    <property type="evidence" value="ECO:0007669"/>
    <property type="project" value="TreeGrafter"/>
</dbReference>
<comment type="similarity">
    <text evidence="2 10">Belongs to the TrkH potassium transport family.</text>
</comment>
<evidence type="ECO:0000256" key="2">
    <source>
        <dbReference type="ARBA" id="ARBA00009137"/>
    </source>
</evidence>
<evidence type="ECO:0000313" key="13">
    <source>
        <dbReference type="Proteomes" id="UP000054481"/>
    </source>
</evidence>
<dbReference type="GO" id="GO:0140107">
    <property type="term" value="F:high-affinity potassium ion transmembrane transporter activity"/>
    <property type="evidence" value="ECO:0007669"/>
    <property type="project" value="TreeGrafter"/>
</dbReference>
<feature type="compositionally biased region" description="Basic and acidic residues" evidence="11">
    <location>
        <begin position="115"/>
        <end position="124"/>
    </location>
</feature>
<comment type="subcellular location">
    <subcellularLocation>
        <location evidence="1">Membrane</location>
        <topology evidence="1">Multi-pass membrane protein</topology>
    </subcellularLocation>
</comment>
<feature type="transmembrane region" description="Helical" evidence="10">
    <location>
        <begin position="12"/>
        <end position="29"/>
    </location>
</feature>
<feature type="region of interest" description="Disordered" evidence="11">
    <location>
        <begin position="109"/>
        <end position="153"/>
    </location>
</feature>
<feature type="region of interest" description="Disordered" evidence="11">
    <location>
        <begin position="167"/>
        <end position="263"/>
    </location>
</feature>
<comment type="caution">
    <text evidence="10">Lacks conserved residue(s) required for the propagation of feature annotation.</text>
</comment>
<feature type="transmembrane region" description="Helical" evidence="10">
    <location>
        <begin position="426"/>
        <end position="447"/>
    </location>
</feature>
<evidence type="ECO:0000256" key="3">
    <source>
        <dbReference type="ARBA" id="ARBA00022448"/>
    </source>
</evidence>
<evidence type="ECO:0000313" key="12">
    <source>
        <dbReference type="EMBL" id="KJZ69958.1"/>
    </source>
</evidence>
<feature type="transmembrane region" description="Helical" evidence="10">
    <location>
        <begin position="65"/>
        <end position="90"/>
    </location>
</feature>
<feature type="transmembrane region" description="Helical" evidence="10">
    <location>
        <begin position="552"/>
        <end position="572"/>
    </location>
</feature>
<dbReference type="PANTHER" id="PTHR31064:SF5">
    <property type="entry name" value="POTASSIUM ION TRANSPORTER (EUROFUNG)"/>
    <property type="match status" value="1"/>
</dbReference>
<protein>
    <recommendedName>
        <fullName evidence="10">Potassium transport protein</fullName>
    </recommendedName>
</protein>
<feature type="compositionally biased region" description="Basic and acidic residues" evidence="11">
    <location>
        <begin position="180"/>
        <end position="193"/>
    </location>
</feature>
<keyword evidence="13" id="KW-1185">Reference proteome</keyword>
<dbReference type="EMBL" id="KQ030661">
    <property type="protein sequence ID" value="KJZ69958.1"/>
    <property type="molecule type" value="Genomic_DNA"/>
</dbReference>
<evidence type="ECO:0000256" key="8">
    <source>
        <dbReference type="ARBA" id="ARBA00023065"/>
    </source>
</evidence>
<dbReference type="GO" id="GO:0005886">
    <property type="term" value="C:plasma membrane"/>
    <property type="evidence" value="ECO:0007669"/>
    <property type="project" value="InterPro"/>
</dbReference>
<feature type="compositionally biased region" description="Basic and acidic residues" evidence="11">
    <location>
        <begin position="219"/>
        <end position="236"/>
    </location>
</feature>
<feature type="compositionally biased region" description="Basic and acidic residues" evidence="11">
    <location>
        <begin position="201"/>
        <end position="210"/>
    </location>
</feature>
<feature type="transmembrane region" description="Helical" evidence="10">
    <location>
        <begin position="490"/>
        <end position="510"/>
    </location>
</feature>
<reference evidence="12 13" key="1">
    <citation type="journal article" date="2014" name="Genome Biol. Evol.">
        <title>Comparative genomics and transcriptomics analyses reveal divergent lifestyle features of nematode endoparasitic fungus Hirsutella minnesotensis.</title>
        <authorList>
            <person name="Lai Y."/>
            <person name="Liu K."/>
            <person name="Zhang X."/>
            <person name="Zhang X."/>
            <person name="Li K."/>
            <person name="Wang N."/>
            <person name="Shu C."/>
            <person name="Wu Y."/>
            <person name="Wang C."/>
            <person name="Bushley K.E."/>
            <person name="Xiang M."/>
            <person name="Liu X."/>
        </authorList>
    </citation>
    <scope>NUCLEOTIDE SEQUENCE [LARGE SCALE GENOMIC DNA]</scope>
    <source>
        <strain evidence="12 13">3608</strain>
    </source>
</reference>
<keyword evidence="8 10" id="KW-0406">Ion transport</keyword>
<dbReference type="OrthoDB" id="9999863at2759"/>
<evidence type="ECO:0000256" key="7">
    <source>
        <dbReference type="ARBA" id="ARBA00022989"/>
    </source>
</evidence>
<dbReference type="InterPro" id="IPR015958">
    <property type="entry name" value="Trk1_fungi"/>
</dbReference>
<proteinExistence type="inferred from homology"/>
<name>A0A0F7ZRP2_9HYPO</name>
<keyword evidence="6 10" id="KW-0630">Potassium</keyword>
<evidence type="ECO:0000256" key="10">
    <source>
        <dbReference type="PIRNR" id="PIRNR002450"/>
    </source>
</evidence>
<dbReference type="PANTHER" id="PTHR31064">
    <property type="entry name" value="POTASSIUM TRANSPORT PROTEIN DDB_G0292412-RELATED"/>
    <property type="match status" value="1"/>
</dbReference>
<keyword evidence="9 10" id="KW-0472">Membrane</keyword>
<feature type="transmembrane region" description="Helical" evidence="10">
    <location>
        <begin position="359"/>
        <end position="380"/>
    </location>
</feature>
<evidence type="ECO:0000256" key="1">
    <source>
        <dbReference type="ARBA" id="ARBA00004141"/>
    </source>
</evidence>
<keyword evidence="3 10" id="KW-0813">Transport</keyword>
<evidence type="ECO:0000256" key="5">
    <source>
        <dbReference type="ARBA" id="ARBA00022692"/>
    </source>
</evidence>
<evidence type="ECO:0000256" key="4">
    <source>
        <dbReference type="ARBA" id="ARBA00022538"/>
    </source>
</evidence>
<evidence type="ECO:0000256" key="9">
    <source>
        <dbReference type="ARBA" id="ARBA00023136"/>
    </source>
</evidence>
<dbReference type="AlphaFoldDB" id="A0A0F7ZRP2"/>
<keyword evidence="7 10" id="KW-1133">Transmembrane helix</keyword>
<dbReference type="InterPro" id="IPR003445">
    <property type="entry name" value="Cat_transpt"/>
</dbReference>
<evidence type="ECO:0000256" key="11">
    <source>
        <dbReference type="SAM" id="MobiDB-lite"/>
    </source>
</evidence>
<dbReference type="PIRSF" id="PIRSF002450">
    <property type="entry name" value="K+_transpter_TRK"/>
    <property type="match status" value="1"/>
</dbReference>
<keyword evidence="5 10" id="KW-0812">Transmembrane</keyword>
<dbReference type="InterPro" id="IPR051143">
    <property type="entry name" value="TrkH_K-transport"/>
</dbReference>
<keyword evidence="4 10" id="KW-0633">Potassium transport</keyword>
<accession>A0A0F7ZRP2</accession>
<dbReference type="NCBIfam" id="TIGR00934">
    <property type="entry name" value="2a38euk"/>
    <property type="match status" value="1"/>
</dbReference>
<dbReference type="InterPro" id="IPR004773">
    <property type="entry name" value="K/Na_transp_Trk1/HKT1"/>
</dbReference>
<gene>
    <name evidence="12" type="ORF">HIM_10650</name>
</gene>
<dbReference type="Proteomes" id="UP000054481">
    <property type="component" value="Unassembled WGS sequence"/>
</dbReference>
<dbReference type="GO" id="GO:0030007">
    <property type="term" value="P:intracellular potassium ion homeostasis"/>
    <property type="evidence" value="ECO:0007669"/>
    <property type="project" value="UniProtKB-UniRule"/>
</dbReference>
<organism evidence="12 13">
    <name type="scientific">Hirsutella minnesotensis 3608</name>
    <dbReference type="NCBI Taxonomy" id="1043627"/>
    <lineage>
        <taxon>Eukaryota</taxon>
        <taxon>Fungi</taxon>
        <taxon>Dikarya</taxon>
        <taxon>Ascomycota</taxon>
        <taxon>Pezizomycotina</taxon>
        <taxon>Sordariomycetes</taxon>
        <taxon>Hypocreomycetidae</taxon>
        <taxon>Hypocreales</taxon>
        <taxon>Ophiocordycipitaceae</taxon>
        <taxon>Hirsutella</taxon>
    </lineage>
</organism>
<dbReference type="Pfam" id="PF02386">
    <property type="entry name" value="TrkH"/>
    <property type="match status" value="1"/>
</dbReference>
<evidence type="ECO:0000256" key="6">
    <source>
        <dbReference type="ARBA" id="ARBA00022958"/>
    </source>
</evidence>